<accession>A0AAF5D0I0</accession>
<feature type="compositionally biased region" description="Low complexity" evidence="6">
    <location>
        <begin position="691"/>
        <end position="738"/>
    </location>
</feature>
<reference evidence="10" key="1">
    <citation type="submission" date="2024-02" db="UniProtKB">
        <authorList>
            <consortium name="WormBaseParasite"/>
        </authorList>
    </citation>
    <scope>IDENTIFICATION</scope>
</reference>
<comment type="similarity">
    <text evidence="2">Belongs to the nematode transthyretin-like family.</text>
</comment>
<feature type="compositionally biased region" description="Basic and acidic residues" evidence="6">
    <location>
        <begin position="621"/>
        <end position="633"/>
    </location>
</feature>
<keyword evidence="4" id="KW-0732">Signal</keyword>
<dbReference type="Gene3D" id="2.60.40.3330">
    <property type="match status" value="2"/>
</dbReference>
<evidence type="ECO:0000256" key="1">
    <source>
        <dbReference type="ARBA" id="ARBA00004613"/>
    </source>
</evidence>
<organism evidence="9 10">
    <name type="scientific">Strongyloides stercoralis</name>
    <name type="common">Threadworm</name>
    <dbReference type="NCBI Taxonomy" id="6248"/>
    <lineage>
        <taxon>Eukaryota</taxon>
        <taxon>Metazoa</taxon>
        <taxon>Ecdysozoa</taxon>
        <taxon>Nematoda</taxon>
        <taxon>Chromadorea</taxon>
        <taxon>Rhabditida</taxon>
        <taxon>Tylenchina</taxon>
        <taxon>Panagrolaimomorpha</taxon>
        <taxon>Strongyloidoidea</taxon>
        <taxon>Strongyloididae</taxon>
        <taxon>Strongyloides</taxon>
    </lineage>
</organism>
<evidence type="ECO:0000256" key="3">
    <source>
        <dbReference type="ARBA" id="ARBA00022525"/>
    </source>
</evidence>
<keyword evidence="9" id="KW-1185">Reference proteome</keyword>
<evidence type="ECO:0000313" key="10">
    <source>
        <dbReference type="WBParaSite" id="TCONS_00004613.p1"/>
    </source>
</evidence>
<name>A0AAF5D0I0_STRER</name>
<feature type="compositionally biased region" description="Low complexity" evidence="6">
    <location>
        <begin position="444"/>
        <end position="453"/>
    </location>
</feature>
<keyword evidence="7" id="KW-1133">Transmembrane helix</keyword>
<keyword evidence="7" id="KW-0812">Transmembrane</keyword>
<proteinExistence type="inferred from homology"/>
<dbReference type="Pfam" id="PF01060">
    <property type="entry name" value="TTR-52"/>
    <property type="match status" value="2"/>
</dbReference>
<evidence type="ECO:0000256" key="4">
    <source>
        <dbReference type="ARBA" id="ARBA00022729"/>
    </source>
</evidence>
<keyword evidence="7" id="KW-0472">Membrane</keyword>
<feature type="transmembrane region" description="Helical" evidence="7">
    <location>
        <begin position="136"/>
        <end position="155"/>
    </location>
</feature>
<dbReference type="GO" id="GO:0042302">
    <property type="term" value="F:structural constituent of cuticle"/>
    <property type="evidence" value="ECO:0007669"/>
    <property type="project" value="InterPro"/>
</dbReference>
<evidence type="ECO:0000259" key="8">
    <source>
        <dbReference type="SMART" id="SM01088"/>
    </source>
</evidence>
<keyword evidence="3" id="KW-0964">Secreted</keyword>
<feature type="compositionally biased region" description="Low complexity" evidence="6">
    <location>
        <begin position="535"/>
        <end position="547"/>
    </location>
</feature>
<evidence type="ECO:0000313" key="9">
    <source>
        <dbReference type="Proteomes" id="UP000035681"/>
    </source>
</evidence>
<comment type="subcellular location">
    <subcellularLocation>
        <location evidence="1">Secreted</location>
    </subcellularLocation>
</comment>
<evidence type="ECO:0000256" key="2">
    <source>
        <dbReference type="ARBA" id="ARBA00010112"/>
    </source>
</evidence>
<dbReference type="WBParaSite" id="TCONS_00004613.p1">
    <property type="protein sequence ID" value="TCONS_00004613.p1"/>
    <property type="gene ID" value="XLOC_002342"/>
</dbReference>
<dbReference type="InterPro" id="IPR001534">
    <property type="entry name" value="Transthyretin-like"/>
</dbReference>
<feature type="transmembrane region" description="Helical" evidence="7">
    <location>
        <begin position="9"/>
        <end position="27"/>
    </location>
</feature>
<protein>
    <submittedName>
        <fullName evidence="10">Transthyretin-like family protein</fullName>
    </submittedName>
</protein>
<feature type="domain" description="Nematode cuticle collagen N-terminal" evidence="8">
    <location>
        <begin position="319"/>
        <end position="371"/>
    </location>
</feature>
<feature type="transmembrane region" description="Helical" evidence="7">
    <location>
        <begin position="319"/>
        <end position="343"/>
    </location>
</feature>
<dbReference type="Proteomes" id="UP000035681">
    <property type="component" value="Unplaced"/>
</dbReference>
<feature type="compositionally biased region" description="Pro residues" evidence="6">
    <location>
        <begin position="480"/>
        <end position="492"/>
    </location>
</feature>
<evidence type="ECO:0000256" key="7">
    <source>
        <dbReference type="SAM" id="Phobius"/>
    </source>
</evidence>
<feature type="transmembrane region" description="Helical" evidence="7">
    <location>
        <begin position="189"/>
        <end position="205"/>
    </location>
</feature>
<dbReference type="Pfam" id="PF01391">
    <property type="entry name" value="Collagen"/>
    <property type="match status" value="1"/>
</dbReference>
<sequence>KAFIKMNKYIFLSTIILFSVIVEIITFRQQTAAVKGRLLCGDKPASGVKVKLWDKTKLGSDTQLDSKTTDEMGNFELTGGIGSLLPMNVILKIYHDCNDGKLPCQRKVKLGIPSEYVTRSSIVEKWFDIGTLNLQLLLYFFLFIVYYQKILLLIFSALKLKFKQRTFLLKIYKLIVILIMYLYFNLDKILLCFLLIISLSLICARQQTVRVVGKLICGDKPLENEKVKLWNKNTLGTDDQLASVKTNSSGYYEIQGGIGSMFTMDVKLKFYTDCNDGIKPCQRKIVLGIPNKYISKSDNEIKTFDGGVINLEFNSGAKFAITLTLVGSAIAIVTAISICGLLFSQINNFYDQAILDIEDFKNVANEAWEKMIETDKMIGRYRFARDAKYGDEPSVPSGEKYSSSTGSVSAAGASASGGDSASGDSASSNKEESCPPGPPGPPGQDGQDGIPGLDGEDGKPGAAAPVSDVPAKSAECQTCPPGPPGPPGPDGPAGPAGSDGESGKPGPDGKPGTPGTQGPVGPPGPDGKPGKDGEAGPAGAEGTKKTPQPGPAGPAGPPGPDGKPGTDGESGKDGKEGPAGPEGAPGEPGPAGKDGEAGTPGSAGEPGPDSAYCPCPPRTGELAKEKSDSKDSDAAVSAASSSSSSGSSSASASADSSASASAAASAKSEGDSAGSTAGINSAALNTKGEGESAATEAAATGGDSAGGSENAPAAAEGGPAASSEPSSGSNSNSGSNGATEEQSKSGGYKSL</sequence>
<feature type="region of interest" description="Disordered" evidence="6">
    <location>
        <begin position="388"/>
        <end position="751"/>
    </location>
</feature>
<dbReference type="PANTHER" id="PTHR21700">
    <property type="entry name" value="TRANSTHYRETIN-LIKE FAMILY PROTEIN-RELATED"/>
    <property type="match status" value="1"/>
</dbReference>
<dbReference type="InterPro" id="IPR038479">
    <property type="entry name" value="Transthyretin-like_sf"/>
</dbReference>
<dbReference type="InterPro" id="IPR008160">
    <property type="entry name" value="Collagen"/>
</dbReference>
<dbReference type="SMART" id="SM01088">
    <property type="entry name" value="Col_cuticle_N"/>
    <property type="match status" value="1"/>
</dbReference>
<keyword evidence="5" id="KW-0677">Repeat</keyword>
<feature type="compositionally biased region" description="Low complexity" evidence="6">
    <location>
        <begin position="634"/>
        <end position="675"/>
    </location>
</feature>
<dbReference type="Pfam" id="PF01484">
    <property type="entry name" value="Col_cuticle_N"/>
    <property type="match status" value="1"/>
</dbReference>
<dbReference type="GO" id="GO:0005576">
    <property type="term" value="C:extracellular region"/>
    <property type="evidence" value="ECO:0007669"/>
    <property type="project" value="UniProtKB-SubCell"/>
</dbReference>
<dbReference type="AlphaFoldDB" id="A0AAF5D0I0"/>
<feature type="compositionally biased region" description="Low complexity" evidence="6">
    <location>
        <begin position="510"/>
        <end position="519"/>
    </location>
</feature>
<dbReference type="GO" id="GO:0009986">
    <property type="term" value="C:cell surface"/>
    <property type="evidence" value="ECO:0007669"/>
    <property type="project" value="InterPro"/>
</dbReference>
<feature type="compositionally biased region" description="Low complexity" evidence="6">
    <location>
        <begin position="402"/>
        <end position="428"/>
    </location>
</feature>
<evidence type="ECO:0000256" key="6">
    <source>
        <dbReference type="SAM" id="MobiDB-lite"/>
    </source>
</evidence>
<dbReference type="InterPro" id="IPR002486">
    <property type="entry name" value="Col_cuticle_N"/>
</dbReference>
<evidence type="ECO:0000256" key="5">
    <source>
        <dbReference type="ARBA" id="ARBA00022737"/>
    </source>
</evidence>
<feature type="compositionally biased region" description="Basic and acidic residues" evidence="6">
    <location>
        <begin position="564"/>
        <end position="576"/>
    </location>
</feature>
<feature type="compositionally biased region" description="Pro residues" evidence="6">
    <location>
        <begin position="548"/>
        <end position="561"/>
    </location>
</feature>